<proteinExistence type="predicted"/>
<dbReference type="Proteomes" id="UP000182444">
    <property type="component" value="Chromosome 1A"/>
</dbReference>
<protein>
    <submittedName>
        <fullName evidence="1">Uncharacterized protein</fullName>
    </submittedName>
</protein>
<gene>
    <name evidence="1" type="ORF">YALI1_A00905g</name>
</gene>
<organism evidence="1 2">
    <name type="scientific">Yarrowia lipolytica</name>
    <name type="common">Candida lipolytica</name>
    <dbReference type="NCBI Taxonomy" id="4952"/>
    <lineage>
        <taxon>Eukaryota</taxon>
        <taxon>Fungi</taxon>
        <taxon>Dikarya</taxon>
        <taxon>Ascomycota</taxon>
        <taxon>Saccharomycotina</taxon>
        <taxon>Dipodascomycetes</taxon>
        <taxon>Dipodascales</taxon>
        <taxon>Dipodascales incertae sedis</taxon>
        <taxon>Yarrowia</taxon>
    </lineage>
</organism>
<dbReference type="EMBL" id="CP017553">
    <property type="protein sequence ID" value="AOW00101.1"/>
    <property type="molecule type" value="Genomic_DNA"/>
</dbReference>
<reference evidence="1 2" key="1">
    <citation type="journal article" date="2016" name="PLoS ONE">
        <title>Sequence Assembly of Yarrowia lipolytica Strain W29/CLIB89 Shows Transposable Element Diversity.</title>
        <authorList>
            <person name="Magnan C."/>
            <person name="Yu J."/>
            <person name="Chang I."/>
            <person name="Jahn E."/>
            <person name="Kanomata Y."/>
            <person name="Wu J."/>
            <person name="Zeller M."/>
            <person name="Oakes M."/>
            <person name="Baldi P."/>
            <person name="Sandmeyer S."/>
        </authorList>
    </citation>
    <scope>NUCLEOTIDE SEQUENCE [LARGE SCALE GENOMIC DNA]</scope>
    <source>
        <strain evidence="2">CLIB89(W29)</strain>
    </source>
</reference>
<evidence type="ECO:0000313" key="2">
    <source>
        <dbReference type="Proteomes" id="UP000182444"/>
    </source>
</evidence>
<dbReference type="AlphaFoldDB" id="A0A1D8N392"/>
<dbReference type="RefSeq" id="XP_068137699.1">
    <property type="nucleotide sequence ID" value="XM_068281598.1"/>
</dbReference>
<accession>A0A1D8N392</accession>
<dbReference type="GeneID" id="94582255"/>
<evidence type="ECO:0000313" key="1">
    <source>
        <dbReference type="EMBL" id="AOW00101.1"/>
    </source>
</evidence>
<sequence>MAMNYLQSRTRSDPSTVCTVCTYPTCLYQQSLSLQLERTVAELATVLSTEINYLVQPIPERSLLLTLLGSSSLSLVYYQREQQPCFVQVQGENQGSG</sequence>
<dbReference type="VEuPathDB" id="FungiDB:YALI1_A00905g"/>
<name>A0A1D8N392_YARLL</name>